<dbReference type="GO" id="GO:0002949">
    <property type="term" value="P:tRNA threonylcarbamoyladenosine modification"/>
    <property type="evidence" value="ECO:0007669"/>
    <property type="project" value="InterPro"/>
</dbReference>
<dbReference type="EMBL" id="JAAGAB010000004">
    <property type="protein sequence ID" value="NDV02803.1"/>
    <property type="molecule type" value="Genomic_DNA"/>
</dbReference>
<organism evidence="11 12">
    <name type="scientific">Pseudoroseicyclus tamaricis</name>
    <dbReference type="NCBI Taxonomy" id="2705421"/>
    <lineage>
        <taxon>Bacteria</taxon>
        <taxon>Pseudomonadati</taxon>
        <taxon>Pseudomonadota</taxon>
        <taxon>Alphaproteobacteria</taxon>
        <taxon>Rhodobacterales</taxon>
        <taxon>Paracoccaceae</taxon>
        <taxon>Pseudoroseicyclus</taxon>
    </lineage>
</organism>
<dbReference type="AlphaFoldDB" id="A0A6B2JMI5"/>
<evidence type="ECO:0000256" key="2">
    <source>
        <dbReference type="ARBA" id="ARBA00007599"/>
    </source>
</evidence>
<keyword evidence="12" id="KW-1185">Reference proteome</keyword>
<keyword evidence="8" id="KW-0067">ATP-binding</keyword>
<protein>
    <recommendedName>
        <fullName evidence="3">tRNA threonylcarbamoyladenosine biosynthesis protein TsaE</fullName>
    </recommendedName>
    <alternativeName>
        <fullName evidence="10">t(6)A37 threonylcarbamoyladenosine biosynthesis protein TsaE</fullName>
    </alternativeName>
</protein>
<keyword evidence="9" id="KW-0460">Magnesium</keyword>
<comment type="caution">
    <text evidence="11">The sequence shown here is derived from an EMBL/GenBank/DDBJ whole genome shotgun (WGS) entry which is preliminary data.</text>
</comment>
<dbReference type="RefSeq" id="WP_163896076.1">
    <property type="nucleotide sequence ID" value="NZ_JAAFYS010000004.1"/>
</dbReference>
<evidence type="ECO:0000256" key="1">
    <source>
        <dbReference type="ARBA" id="ARBA00004496"/>
    </source>
</evidence>
<dbReference type="GO" id="GO:0005737">
    <property type="term" value="C:cytoplasm"/>
    <property type="evidence" value="ECO:0007669"/>
    <property type="project" value="UniProtKB-SubCell"/>
</dbReference>
<evidence type="ECO:0000256" key="8">
    <source>
        <dbReference type="ARBA" id="ARBA00022840"/>
    </source>
</evidence>
<evidence type="ECO:0000256" key="4">
    <source>
        <dbReference type="ARBA" id="ARBA00022490"/>
    </source>
</evidence>
<dbReference type="NCBIfam" id="TIGR00150">
    <property type="entry name" value="T6A_YjeE"/>
    <property type="match status" value="1"/>
</dbReference>
<accession>A0A6B2JMI5</accession>
<sequence length="157" mass="16751">METWGASELAGEAETAAAARRLAPLLRPGDCLLLSGEIGAGKSTFARALIRAALGDEEAEVPSPTFTLVQPYAAPVAEIWHADLYRLGDPGEVAELGLWEALEDGAICLIEWPERLEGSTPVGALHLHLQAGEHAHRLALSGPQAWRDRLEAAFDPV</sequence>
<evidence type="ECO:0000256" key="7">
    <source>
        <dbReference type="ARBA" id="ARBA00022741"/>
    </source>
</evidence>
<keyword evidence="6" id="KW-0479">Metal-binding</keyword>
<reference evidence="11 12" key="1">
    <citation type="submission" date="2020-02" db="EMBL/GenBank/DDBJ databases">
        <title>Pseudoroseicyclus tamarix, sp. nov., isolated from offshore sediment of a Tamarix chinensis forest.</title>
        <authorList>
            <person name="Gai Y."/>
        </authorList>
    </citation>
    <scope>NUCLEOTIDE SEQUENCE [LARGE SCALE GENOMIC DNA]</scope>
    <source>
        <strain evidence="11 12">CLL3-39</strain>
    </source>
</reference>
<evidence type="ECO:0000313" key="11">
    <source>
        <dbReference type="EMBL" id="NDV02803.1"/>
    </source>
</evidence>
<dbReference type="GO" id="GO:0046872">
    <property type="term" value="F:metal ion binding"/>
    <property type="evidence" value="ECO:0007669"/>
    <property type="project" value="UniProtKB-KW"/>
</dbReference>
<dbReference type="GO" id="GO:0016740">
    <property type="term" value="F:transferase activity"/>
    <property type="evidence" value="ECO:0007669"/>
    <property type="project" value="UniProtKB-KW"/>
</dbReference>
<dbReference type="InterPro" id="IPR027417">
    <property type="entry name" value="P-loop_NTPase"/>
</dbReference>
<dbReference type="SUPFAM" id="SSF52540">
    <property type="entry name" value="P-loop containing nucleoside triphosphate hydrolases"/>
    <property type="match status" value="1"/>
</dbReference>
<comment type="subcellular location">
    <subcellularLocation>
        <location evidence="1">Cytoplasm</location>
    </subcellularLocation>
</comment>
<gene>
    <name evidence="11" type="primary">tsaE</name>
    <name evidence="11" type="ORF">GZA08_17710</name>
</gene>
<dbReference type="Pfam" id="PF02367">
    <property type="entry name" value="TsaE"/>
    <property type="match status" value="1"/>
</dbReference>
<evidence type="ECO:0000256" key="5">
    <source>
        <dbReference type="ARBA" id="ARBA00022694"/>
    </source>
</evidence>
<keyword evidence="5" id="KW-0819">tRNA processing</keyword>
<comment type="similarity">
    <text evidence="2">Belongs to the TsaE family.</text>
</comment>
<evidence type="ECO:0000256" key="10">
    <source>
        <dbReference type="ARBA" id="ARBA00032441"/>
    </source>
</evidence>
<evidence type="ECO:0000256" key="9">
    <source>
        <dbReference type="ARBA" id="ARBA00022842"/>
    </source>
</evidence>
<dbReference type="InterPro" id="IPR003442">
    <property type="entry name" value="T6A_TsaE"/>
</dbReference>
<evidence type="ECO:0000256" key="6">
    <source>
        <dbReference type="ARBA" id="ARBA00022723"/>
    </source>
</evidence>
<dbReference type="GO" id="GO:0005524">
    <property type="term" value="F:ATP binding"/>
    <property type="evidence" value="ECO:0007669"/>
    <property type="project" value="UniProtKB-KW"/>
</dbReference>
<keyword evidence="7" id="KW-0547">Nucleotide-binding</keyword>
<dbReference type="Proteomes" id="UP000474757">
    <property type="component" value="Unassembled WGS sequence"/>
</dbReference>
<proteinExistence type="inferred from homology"/>
<dbReference type="PANTHER" id="PTHR33540:SF2">
    <property type="entry name" value="TRNA THREONYLCARBAMOYLADENOSINE BIOSYNTHESIS PROTEIN TSAE"/>
    <property type="match status" value="1"/>
</dbReference>
<name>A0A6B2JMI5_9RHOB</name>
<keyword evidence="4" id="KW-0963">Cytoplasm</keyword>
<dbReference type="PANTHER" id="PTHR33540">
    <property type="entry name" value="TRNA THREONYLCARBAMOYLADENOSINE BIOSYNTHESIS PROTEIN TSAE"/>
    <property type="match status" value="1"/>
</dbReference>
<evidence type="ECO:0000256" key="3">
    <source>
        <dbReference type="ARBA" id="ARBA00019010"/>
    </source>
</evidence>
<keyword evidence="11" id="KW-0808">Transferase</keyword>
<dbReference type="Gene3D" id="3.40.50.300">
    <property type="entry name" value="P-loop containing nucleotide triphosphate hydrolases"/>
    <property type="match status" value="1"/>
</dbReference>
<evidence type="ECO:0000313" key="12">
    <source>
        <dbReference type="Proteomes" id="UP000474757"/>
    </source>
</evidence>